<dbReference type="NCBIfam" id="NF041120">
    <property type="entry name" value="RqcH_arch"/>
    <property type="match status" value="1"/>
</dbReference>
<comment type="subunit">
    <text evidence="2">Associates with stalled 50S ribosomal subunits.</text>
</comment>
<dbReference type="RefSeq" id="WP_013897731.1">
    <property type="nucleotide sequence ID" value="NC_015676.1"/>
</dbReference>
<dbReference type="GO" id="GO:0072344">
    <property type="term" value="P:rescue of stalled ribosome"/>
    <property type="evidence" value="ECO:0007669"/>
    <property type="project" value="UniProtKB-UniRule"/>
</dbReference>
<comment type="function">
    <text evidence="2">Probably part of the ribosome quality control system (RQC). May mediate the addition of alanine residues (Ala tailing) to incompletely synthesized nascent chains from stalled ribosomes, leading to their degradation.</text>
</comment>
<dbReference type="GO" id="GO:0000049">
    <property type="term" value="F:tRNA binding"/>
    <property type="evidence" value="ECO:0007669"/>
    <property type="project" value="UniProtKB-UniRule"/>
</dbReference>
<proteinExistence type="inferred from homology"/>
<evidence type="ECO:0000256" key="2">
    <source>
        <dbReference type="HAMAP-Rule" id="MF_00844"/>
    </source>
</evidence>
<evidence type="ECO:0000256" key="1">
    <source>
        <dbReference type="ARBA" id="ARBA00023054"/>
    </source>
</evidence>
<reference evidence="4 5" key="1">
    <citation type="submission" date="2010-07" db="EMBL/GenBank/DDBJ databases">
        <title>The complete genome of Methanosalsum zhilinae DSM 4017.</title>
        <authorList>
            <consortium name="US DOE Joint Genome Institute (JGI-PGF)"/>
            <person name="Lucas S."/>
            <person name="Copeland A."/>
            <person name="Lapidus A."/>
            <person name="Glavina del Rio T."/>
            <person name="Dalin E."/>
            <person name="Tice H."/>
            <person name="Bruce D."/>
            <person name="Goodwin L."/>
            <person name="Pitluck S."/>
            <person name="Kyrpides N."/>
            <person name="Mavromatis K."/>
            <person name="Ovchinnikova G."/>
            <person name="Daligault H."/>
            <person name="Detter J.C."/>
            <person name="Han C."/>
            <person name="Tapia R."/>
            <person name="Larimer F."/>
            <person name="Land M."/>
            <person name="Hauser L."/>
            <person name="Markowitz V."/>
            <person name="Cheng J.-F."/>
            <person name="Hugenholtz P."/>
            <person name="Woyke T."/>
            <person name="Wu D."/>
            <person name="Spring S."/>
            <person name="Schueler E."/>
            <person name="Brambilla E."/>
            <person name="Klenk H.-P."/>
            <person name="Eisen J.A."/>
        </authorList>
    </citation>
    <scope>NUCLEOTIDE SEQUENCE [LARGE SCALE GENOMIC DNA]</scope>
    <source>
        <strain evidence="5">DSM 4017 / NBRC 107636 / OCM 62 / WeN5</strain>
    </source>
</reference>
<dbReference type="PANTHER" id="PTHR15239:SF6">
    <property type="entry name" value="RIBOSOME QUALITY CONTROL COMPLEX SUBUNIT NEMF"/>
    <property type="match status" value="1"/>
</dbReference>
<dbReference type="GO" id="GO:0019843">
    <property type="term" value="F:rRNA binding"/>
    <property type="evidence" value="ECO:0007669"/>
    <property type="project" value="UniProtKB-UniRule"/>
</dbReference>
<dbReference type="STRING" id="679901.Mzhil_0417"/>
<keyword evidence="5" id="KW-1185">Reference proteome</keyword>
<keyword evidence="1" id="KW-0175">Coiled coil</keyword>
<dbReference type="GeneID" id="10822022"/>
<dbReference type="OrthoDB" id="10943at2157"/>
<dbReference type="Gene3D" id="2.30.310.10">
    <property type="entry name" value="ibrinogen binding protein from staphylococcus aureus domain"/>
    <property type="match status" value="1"/>
</dbReference>
<sequence length="660" mass="74777">MKDEMSSADVSALVYELVHGPYNLIDAKIGKIYQPFSDEIRINLFIHGKGRDNLILEAGKRAHISKNLPPNPKLPPSFPMLLRKHLSGGRILDISQYDFDRIIEIRIVRGGVETVLVAELFARGNIVLLDSERKIILPMKPVTFRGRKIRSGETYEYPESKVNPLEITEEKMKDLLYTSTSDLVRTIATKMNLGGNLSEEICLVSGIDKNRSAKEIDDQEISILCESVNDVLSPLVSGDLKPNIVKKKNDDLEPINVNPFDLKIFEKYEKEYYESFNEALDEYFGKASLEKVDEKVETVKKDKAGVFERRLQQQKTAISKFEKQAEKYVQAAEKIYSYYQDIEHITDALNNARSKGYSWSEIKSIIKSSKDSTQAAKSIINIDPGKGIIVLDLDGTNVEININKSIPQNAEMYYEKAKKVTRKRDGALKALEETKASMQKKEKKEPSKRKIIRKPSWYERFRWFISSDGFLVVGGRDADTNEEIVKKYMEKRDLFFHTQAPGAPVTIIKTEGKEVPSTTIEEASRFVVSYSSLWKLGHFAGDCYMVKPEQVSKTPESGEYLKKGSFVIRGERNYFKNVPMRVAVGIEKDTPRVIGGPVSAITKWGEHIIELIPGKFNQNDIAKKIYRILVDSVEDVSLVRQIASPDKIARMLPPGGSDIV</sequence>
<dbReference type="GO" id="GO:0043023">
    <property type="term" value="F:ribosomal large subunit binding"/>
    <property type="evidence" value="ECO:0007669"/>
    <property type="project" value="UniProtKB-UniRule"/>
</dbReference>
<dbReference type="AlphaFoldDB" id="F7XPG3"/>
<dbReference type="KEGG" id="mzh:Mzhil_0417"/>
<organism evidence="4 5">
    <name type="scientific">Methanosalsum zhilinae (strain DSM 4017 / NBRC 107636 / OCM 62 / WeN5)</name>
    <name type="common">Methanohalophilus zhilinae</name>
    <dbReference type="NCBI Taxonomy" id="679901"/>
    <lineage>
        <taxon>Archaea</taxon>
        <taxon>Methanobacteriati</taxon>
        <taxon>Methanobacteriota</taxon>
        <taxon>Stenosarchaea group</taxon>
        <taxon>Methanomicrobia</taxon>
        <taxon>Methanosarcinales</taxon>
        <taxon>Methanosarcinaceae</taxon>
        <taxon>Methanosalsum</taxon>
    </lineage>
</organism>
<dbReference type="HAMAP" id="MF_00844_A">
    <property type="entry name" value="RqcH_A"/>
    <property type="match status" value="1"/>
</dbReference>
<evidence type="ECO:0000259" key="3">
    <source>
        <dbReference type="Pfam" id="PF05670"/>
    </source>
</evidence>
<comment type="similarity">
    <text evidence="2">Belongs to the NEMF family.</text>
</comment>
<keyword evidence="2" id="KW-0694">RNA-binding</keyword>
<evidence type="ECO:0000313" key="4">
    <source>
        <dbReference type="EMBL" id="AEH60292.1"/>
    </source>
</evidence>
<name>F7XPG3_METZD</name>
<accession>F7XPG3</accession>
<dbReference type="InterPro" id="IPR043681">
    <property type="entry name" value="RqcH_archaeal"/>
</dbReference>
<dbReference type="GO" id="GO:1990112">
    <property type="term" value="C:RQC complex"/>
    <property type="evidence" value="ECO:0007669"/>
    <property type="project" value="TreeGrafter"/>
</dbReference>
<dbReference type="Proteomes" id="UP000006622">
    <property type="component" value="Chromosome"/>
</dbReference>
<dbReference type="FunFam" id="2.30.310.10:FF:000003">
    <property type="entry name" value="Zinc knuckle domain containing protein"/>
    <property type="match status" value="1"/>
</dbReference>
<dbReference type="Pfam" id="PF05670">
    <property type="entry name" value="NFACT-R_1"/>
    <property type="match status" value="1"/>
</dbReference>
<evidence type="ECO:0000313" key="5">
    <source>
        <dbReference type="Proteomes" id="UP000006622"/>
    </source>
</evidence>
<dbReference type="InterPro" id="IPR008532">
    <property type="entry name" value="NFACT_RNA-bd"/>
</dbReference>
<keyword evidence="2" id="KW-0699">rRNA-binding</keyword>
<keyword evidence="2" id="KW-0648">Protein biosynthesis</keyword>
<dbReference type="PANTHER" id="PTHR15239">
    <property type="entry name" value="NUCLEAR EXPORT MEDIATOR FACTOR NEMF"/>
    <property type="match status" value="1"/>
</dbReference>
<keyword evidence="2" id="KW-0820">tRNA-binding</keyword>
<dbReference type="HOGENOM" id="CLU_003612_2_1_2"/>
<dbReference type="Pfam" id="PF05833">
    <property type="entry name" value="NFACT_N"/>
    <property type="match status" value="1"/>
</dbReference>
<dbReference type="InterPro" id="IPR051608">
    <property type="entry name" value="RQC_Subunit_NEMF"/>
</dbReference>
<dbReference type="GO" id="GO:0005737">
    <property type="term" value="C:cytoplasm"/>
    <property type="evidence" value="ECO:0007669"/>
    <property type="project" value="UniProtKB-ARBA"/>
</dbReference>
<gene>
    <name evidence="2" type="primary">rqcH</name>
    <name evidence="4" type="ordered locus">Mzhil_0417</name>
</gene>
<feature type="domain" description="NFACT RNA-binding" evidence="3">
    <location>
        <begin position="461"/>
        <end position="570"/>
    </location>
</feature>
<dbReference type="EMBL" id="CP002101">
    <property type="protein sequence ID" value="AEH60292.1"/>
    <property type="molecule type" value="Genomic_DNA"/>
</dbReference>
<protein>
    <recommendedName>
        <fullName evidence="2">Archaeal Rqc2 homolog aRqcH</fullName>
        <shortName evidence="2">aRqcH</shortName>
    </recommendedName>
</protein>